<evidence type="ECO:0000313" key="2">
    <source>
        <dbReference type="EMBL" id="KAJ4494822.1"/>
    </source>
</evidence>
<reference evidence="2" key="2">
    <citation type="journal article" date="2023" name="Proc. Natl. Acad. Sci. U.S.A.">
        <title>A global phylogenomic analysis of the shiitake genus Lentinula.</title>
        <authorList>
            <person name="Sierra-Patev S."/>
            <person name="Min B."/>
            <person name="Naranjo-Ortiz M."/>
            <person name="Looney B."/>
            <person name="Konkel Z."/>
            <person name="Slot J.C."/>
            <person name="Sakamoto Y."/>
            <person name="Steenwyk J.L."/>
            <person name="Rokas A."/>
            <person name="Carro J."/>
            <person name="Camarero S."/>
            <person name="Ferreira P."/>
            <person name="Molpeceres G."/>
            <person name="Ruiz-Duenas F.J."/>
            <person name="Serrano A."/>
            <person name="Henrissat B."/>
            <person name="Drula E."/>
            <person name="Hughes K.W."/>
            <person name="Mata J.L."/>
            <person name="Ishikawa N.K."/>
            <person name="Vargas-Isla R."/>
            <person name="Ushijima S."/>
            <person name="Smith C.A."/>
            <person name="Donoghue J."/>
            <person name="Ahrendt S."/>
            <person name="Andreopoulos W."/>
            <person name="He G."/>
            <person name="LaButti K."/>
            <person name="Lipzen A."/>
            <person name="Ng V."/>
            <person name="Riley R."/>
            <person name="Sandor L."/>
            <person name="Barry K."/>
            <person name="Martinez A.T."/>
            <person name="Xiao Y."/>
            <person name="Gibbons J.G."/>
            <person name="Terashima K."/>
            <person name="Grigoriev I.V."/>
            <person name="Hibbett D."/>
        </authorList>
    </citation>
    <scope>NUCLEOTIDE SEQUENCE</scope>
    <source>
        <strain evidence="2">Sp2 HRB7682 ss15</strain>
    </source>
</reference>
<protein>
    <submittedName>
        <fullName evidence="2">Uncharacterized protein</fullName>
    </submittedName>
</protein>
<evidence type="ECO:0000313" key="3">
    <source>
        <dbReference type="Proteomes" id="UP001150238"/>
    </source>
</evidence>
<dbReference type="AlphaFoldDB" id="A0A9W9B040"/>
<sequence>MEYTRKNNYLRRSYITHSEIYTAGYMNFCAVFRFLQFDFNCVWWIYTTRRSRPSGLWEVPVTKALSSLFVVCAFEMSRKKAHQIIVVGFHGSPDLSPLT</sequence>
<keyword evidence="1" id="KW-0812">Transmembrane</keyword>
<proteinExistence type="predicted"/>
<keyword evidence="1" id="KW-1133">Transmembrane helix</keyword>
<dbReference type="EMBL" id="JANVFS010000002">
    <property type="protein sequence ID" value="KAJ4494822.1"/>
    <property type="molecule type" value="Genomic_DNA"/>
</dbReference>
<dbReference type="Proteomes" id="UP001150238">
    <property type="component" value="Unassembled WGS sequence"/>
</dbReference>
<reference evidence="2" key="1">
    <citation type="submission" date="2022-08" db="EMBL/GenBank/DDBJ databases">
        <authorList>
            <consortium name="DOE Joint Genome Institute"/>
            <person name="Min B."/>
            <person name="Riley R."/>
            <person name="Sierra-Patev S."/>
            <person name="Naranjo-Ortiz M."/>
            <person name="Looney B."/>
            <person name="Konkel Z."/>
            <person name="Slot J.C."/>
            <person name="Sakamoto Y."/>
            <person name="Steenwyk J.L."/>
            <person name="Rokas A."/>
            <person name="Carro J."/>
            <person name="Camarero S."/>
            <person name="Ferreira P."/>
            <person name="Molpeceres G."/>
            <person name="Ruiz-Duenas F.J."/>
            <person name="Serrano A."/>
            <person name="Henrissat B."/>
            <person name="Drula E."/>
            <person name="Hughes K.W."/>
            <person name="Mata J.L."/>
            <person name="Ishikawa N.K."/>
            <person name="Vargas-Isla R."/>
            <person name="Ushijima S."/>
            <person name="Smith C.A."/>
            <person name="Ahrendt S."/>
            <person name="Andreopoulos W."/>
            <person name="He G."/>
            <person name="Labutti K."/>
            <person name="Lipzen A."/>
            <person name="Ng V."/>
            <person name="Sandor L."/>
            <person name="Barry K."/>
            <person name="Martinez A.T."/>
            <person name="Xiao Y."/>
            <person name="Gibbons J.G."/>
            <person name="Terashima K."/>
            <person name="Hibbett D.S."/>
            <person name="Grigoriev I.V."/>
        </authorList>
    </citation>
    <scope>NUCLEOTIDE SEQUENCE</scope>
    <source>
        <strain evidence="2">Sp2 HRB7682 ss15</strain>
    </source>
</reference>
<keyword evidence="1" id="KW-0472">Membrane</keyword>
<organism evidence="2 3">
    <name type="scientific">Lentinula lateritia</name>
    <dbReference type="NCBI Taxonomy" id="40482"/>
    <lineage>
        <taxon>Eukaryota</taxon>
        <taxon>Fungi</taxon>
        <taxon>Dikarya</taxon>
        <taxon>Basidiomycota</taxon>
        <taxon>Agaricomycotina</taxon>
        <taxon>Agaricomycetes</taxon>
        <taxon>Agaricomycetidae</taxon>
        <taxon>Agaricales</taxon>
        <taxon>Marasmiineae</taxon>
        <taxon>Omphalotaceae</taxon>
        <taxon>Lentinula</taxon>
    </lineage>
</organism>
<feature type="transmembrane region" description="Helical" evidence="1">
    <location>
        <begin position="20"/>
        <end position="45"/>
    </location>
</feature>
<evidence type="ECO:0000256" key="1">
    <source>
        <dbReference type="SAM" id="Phobius"/>
    </source>
</evidence>
<feature type="transmembrane region" description="Helical" evidence="1">
    <location>
        <begin position="57"/>
        <end position="74"/>
    </location>
</feature>
<accession>A0A9W9B040</accession>
<name>A0A9W9B040_9AGAR</name>
<comment type="caution">
    <text evidence="2">The sequence shown here is derived from an EMBL/GenBank/DDBJ whole genome shotgun (WGS) entry which is preliminary data.</text>
</comment>
<gene>
    <name evidence="2" type="ORF">C8J55DRAFT_105701</name>
</gene>